<dbReference type="RefSeq" id="WP_028052342.1">
    <property type="nucleotide sequence ID" value="NZ_ATYG01000019.1"/>
</dbReference>
<dbReference type="InterPro" id="IPR007505">
    <property type="entry name" value="PDDEXK_7"/>
</dbReference>
<protein>
    <recommendedName>
        <fullName evidence="1">DUF2357 domain-containing protein</fullName>
    </recommendedName>
</protein>
<accession>A0ABX2RB81</accession>
<dbReference type="InterPro" id="IPR018633">
    <property type="entry name" value="DUF2357"/>
</dbReference>
<reference evidence="2 3" key="1">
    <citation type="submission" date="2020-07" db="EMBL/GenBank/DDBJ databases">
        <title>Genomic Encyclopedia of Type Strains, Phase III (KMG-III): the genomes of soil and plant-associated and newly described type strains.</title>
        <authorList>
            <person name="Whitman W."/>
        </authorList>
    </citation>
    <scope>NUCLEOTIDE SEQUENCE [LARGE SCALE GENOMIC DNA]</scope>
    <source>
        <strain evidence="2 3">DSM 11255</strain>
    </source>
</reference>
<evidence type="ECO:0000259" key="1">
    <source>
        <dbReference type="Pfam" id="PF09823"/>
    </source>
</evidence>
<organism evidence="2 3">
    <name type="scientific">Carboxydothermus ferrireducens DSM 11255</name>
    <dbReference type="NCBI Taxonomy" id="1119529"/>
    <lineage>
        <taxon>Bacteria</taxon>
        <taxon>Bacillati</taxon>
        <taxon>Bacillota</taxon>
        <taxon>Clostridia</taxon>
        <taxon>Thermoanaerobacterales</taxon>
        <taxon>Thermoanaerobacteraceae</taxon>
        <taxon>Carboxydothermus</taxon>
    </lineage>
</organism>
<evidence type="ECO:0000313" key="2">
    <source>
        <dbReference type="EMBL" id="NYE58427.1"/>
    </source>
</evidence>
<comment type="caution">
    <text evidence="2">The sequence shown here is derived from an EMBL/GenBank/DDBJ whole genome shotgun (WGS) entry which is preliminary data.</text>
</comment>
<keyword evidence="3" id="KW-1185">Reference proteome</keyword>
<dbReference type="Pfam" id="PF09823">
    <property type="entry name" value="DUF2357"/>
    <property type="match status" value="1"/>
</dbReference>
<sequence length="667" mass="78993">MSRNILLTLTIEVFPAKMDYYQDYKAMLQEINEEMAALAYELLGSTFHQATVSQTKYQSNFEFIKILQRVFNNFNRALKRIEKYPKHNIVLQETIKHADKAKVVSSKTSKFLGKKPENLFEDKNGFIAVNGKKYLPFKIIELKKNITFDIFENQYVKYILQNLIKRIKKIKGNIAKQNIERKQSNIVNEYLNFLNEVEKQITYHLRTFYVNISELNKNKSMTLVFQMALGYKEVYFYWILLKKGLSISEDIYNITPKRIWKLYEIWCYLTIHKIIKELGYKVKNYGIIKVTDNGLVFNLLQNDTSVMKYVNENGEEIELFYNKIFTNLPTSDQKPDTVLCLNKKGKINRMFIFDAKYRVEINNEEIGPLEEDINAMHRYRDAIVAEMPETMQFKYKTFGAYVMFPYSDEKKFVNHKFYKSIEKVNIGAFPLLPGSYSLLKEHIKSIIEESDIESTSRILSHEAIDDSFIKFKYRNVLIGNVKDKKHLEAYLDNKFYHIPVSTLANVRPGIEYIAFYQSAKSFGKDAGIYYYGRIKSFRTYKRNECQELPSTKEELYIRFELESIENLDPPIQTVDDYGIRTHIYTTYYLLTNAENIHELSLRNYCELELYKELKKLKKEKGYKLRRRQDSFELNGISIEVLKRNCFRVNGKIYNIKPQEISKILELE</sequence>
<dbReference type="Proteomes" id="UP000604066">
    <property type="component" value="Unassembled WGS sequence"/>
</dbReference>
<evidence type="ECO:0000313" key="3">
    <source>
        <dbReference type="Proteomes" id="UP000604066"/>
    </source>
</evidence>
<feature type="domain" description="DUF2357" evidence="1">
    <location>
        <begin position="3"/>
        <end position="238"/>
    </location>
</feature>
<gene>
    <name evidence="2" type="ORF">HDG70_002178</name>
</gene>
<dbReference type="EMBL" id="JACCBS010000003">
    <property type="protein sequence ID" value="NYE58427.1"/>
    <property type="molecule type" value="Genomic_DNA"/>
</dbReference>
<proteinExistence type="predicted"/>
<dbReference type="Pfam" id="PF04411">
    <property type="entry name" value="PDDEXK_7"/>
    <property type="match status" value="1"/>
</dbReference>
<name>A0ABX2RB81_9THEO</name>